<feature type="transmembrane region" description="Helical" evidence="9">
    <location>
        <begin position="863"/>
        <end position="884"/>
    </location>
</feature>
<dbReference type="PROSITE" id="PS50156">
    <property type="entry name" value="SSD"/>
    <property type="match status" value="1"/>
</dbReference>
<dbReference type="eggNOG" id="KOG1934">
    <property type="taxonomic scope" value="Eukaryota"/>
</dbReference>
<dbReference type="GO" id="GO:0005886">
    <property type="term" value="C:plasma membrane"/>
    <property type="evidence" value="ECO:0007669"/>
    <property type="project" value="UniProtKB-SubCell"/>
</dbReference>
<dbReference type="Proteomes" id="UP000008281">
    <property type="component" value="Unassembled WGS sequence"/>
</dbReference>
<evidence type="ECO:0000256" key="8">
    <source>
        <dbReference type="SAM" id="MobiDB-lite"/>
    </source>
</evidence>
<dbReference type="PANTHER" id="PTHR10796">
    <property type="entry name" value="PATCHED-RELATED"/>
    <property type="match status" value="1"/>
</dbReference>
<evidence type="ECO:0000256" key="1">
    <source>
        <dbReference type="ARBA" id="ARBA00004651"/>
    </source>
</evidence>
<feature type="transmembrane region" description="Helical" evidence="9">
    <location>
        <begin position="324"/>
        <end position="345"/>
    </location>
</feature>
<accession>E3MAK7</accession>
<evidence type="ECO:0000259" key="10">
    <source>
        <dbReference type="PROSITE" id="PS50156"/>
    </source>
</evidence>
<evidence type="ECO:0000256" key="3">
    <source>
        <dbReference type="ARBA" id="ARBA00022475"/>
    </source>
</evidence>
<feature type="transmembrane region" description="Helical" evidence="9">
    <location>
        <begin position="71"/>
        <end position="91"/>
    </location>
</feature>
<gene>
    <name evidence="11" type="primary">Cre-ptr-5</name>
    <name evidence="11" type="ORF">CRE_16707</name>
</gene>
<dbReference type="SUPFAM" id="SSF82866">
    <property type="entry name" value="Multidrug efflux transporter AcrB transmembrane domain"/>
    <property type="match status" value="2"/>
</dbReference>
<dbReference type="FunCoup" id="E3MAK7">
    <property type="interactions" value="22"/>
</dbReference>
<evidence type="ECO:0000313" key="12">
    <source>
        <dbReference type="Proteomes" id="UP000008281"/>
    </source>
</evidence>
<reference evidence="11" key="1">
    <citation type="submission" date="2007-07" db="EMBL/GenBank/DDBJ databases">
        <title>PCAP assembly of the Caenorhabditis remanei genome.</title>
        <authorList>
            <consortium name="The Caenorhabditis remanei Sequencing Consortium"/>
            <person name="Wilson R.K."/>
        </authorList>
    </citation>
    <scope>NUCLEOTIDE SEQUENCE [LARGE SCALE GENOMIC DNA]</scope>
    <source>
        <strain evidence="11">PB4641</strain>
    </source>
</reference>
<feature type="transmembrane region" description="Helical" evidence="9">
    <location>
        <begin position="918"/>
        <end position="938"/>
    </location>
</feature>
<feature type="compositionally biased region" description="Basic and acidic residues" evidence="8">
    <location>
        <begin position="1"/>
        <end position="14"/>
    </location>
</feature>
<evidence type="ECO:0000256" key="9">
    <source>
        <dbReference type="SAM" id="Phobius"/>
    </source>
</evidence>
<dbReference type="AlphaFoldDB" id="E3MAK7"/>
<keyword evidence="6 9" id="KW-0472">Membrane</keyword>
<comment type="similarity">
    <text evidence="2">Belongs to the patched family.</text>
</comment>
<keyword evidence="12" id="KW-1185">Reference proteome</keyword>
<name>E3MAK7_CAERE</name>
<feature type="transmembrane region" description="Helical" evidence="9">
    <location>
        <begin position="813"/>
        <end position="829"/>
    </location>
</feature>
<evidence type="ECO:0000256" key="6">
    <source>
        <dbReference type="ARBA" id="ARBA00023136"/>
    </source>
</evidence>
<feature type="transmembrane region" description="Helical" evidence="9">
    <location>
        <begin position="835"/>
        <end position="856"/>
    </location>
</feature>
<feature type="transmembrane region" description="Helical" evidence="9">
    <location>
        <begin position="469"/>
        <end position="490"/>
    </location>
</feature>
<feature type="region of interest" description="Disordered" evidence="8">
    <location>
        <begin position="1"/>
        <end position="24"/>
    </location>
</feature>
<feature type="domain" description="SSD" evidence="10">
    <location>
        <begin position="323"/>
        <end position="523"/>
    </location>
</feature>
<dbReference type="PANTHER" id="PTHR10796:SF90">
    <property type="entry name" value="SSD DOMAIN-CONTAINING PROTEIN"/>
    <property type="match status" value="1"/>
</dbReference>
<evidence type="ECO:0000256" key="4">
    <source>
        <dbReference type="ARBA" id="ARBA00022692"/>
    </source>
</evidence>
<dbReference type="OMA" id="VCAIFIP"/>
<feature type="transmembrane region" description="Helical" evidence="9">
    <location>
        <begin position="945"/>
        <end position="973"/>
    </location>
</feature>
<sequence>MTEFQDRVNDDKLPMSDSDPLNTENAAVEEEQERAVSAMDNRQEKLNCLHGFLSLRRMFYLVGYSVGRYPHAYLVVALLISINSLGMYNMVLKDRIRDGYTPTNAPSRYETDVLREFYNISGDPAMTIMILMPKNGTTMHAKENLDEAEKLSKFFLNEFNGTRDGRVLRFSELCEPYCQINKVFELYKSAYDDQYKLFTGEQRLSKSTNLSYPLATMNGFDIHLERSLFGVELNPKSEDNTTDLALDLPPHRVITNMKHVEVIVFIFRGDRDSAEKEKDLSKWELDAYEWSLNEYKSDIVDVQIVGTDVLDNEMMKDGRRLTPFFAAGFGFEITFVSLCVILTAVYHNCLDQGKLLISLGAVLCPILAITSTYGIVSIIGLRVNSFMLVMPFLVMGIGSLLFCFFSSLRLNISFESERKLHLFKKRVLFRKPKFIGVDSCFLMIHSWQKERRAQESGTGNRLGMVYESVGPSITITSLTDFLSFAIGALAPTPETRLFCIASSIALALTYILQLVLFGPILAVATKYEHKTTSTNNSKWRKWVLNVSEYRRGFNIMSFQLKACWKRCINIYCKILSHKVFAVFVMLGTACYWYFAIYGLMTMKTRLDAVKILPKDSPLQRPNLVLTNLVWANYHPVTILVNAPLDLENRHQMTRYWNMVDEFERMHNCKGKASTLLWLRDYVKFFYYGEPFDLFAFLGLSTPEVQEEINPYEVYKSSSELFMLSISGQYYNCKTTRISQIPLLQTLGQDIIKLDRFMMNVAYDNTSSWDTRIQLMTDWRKVAHNYSDLNITVWEPNGMFVDQMLSLGRTATQTGIWTLVCMAVVCAIFIPNPCSIITATFSIASITTGVMGFLSLWSFDLDPVVMAAVLMSIGLSVDFIAHVAYHFQLAHRKEIRNGKIKKIPLKGSTERLEHTLGAVAWPMIQAGVSTICCILPLLFRASYSPSVFVAAIFLVVTFGMLHGLLILPTFLAALPESVTTANCYRVFLSSSSERSCRYVPRRDSTNSIEMQKMERKDSLLK</sequence>
<dbReference type="InterPro" id="IPR051697">
    <property type="entry name" value="Patched_domain-protein"/>
</dbReference>
<keyword evidence="4 9" id="KW-0812">Transmembrane</keyword>
<dbReference type="InterPro" id="IPR000731">
    <property type="entry name" value="SSD"/>
</dbReference>
<dbReference type="FunFam" id="1.20.1640.10:FF:000013">
    <property type="entry name" value="PaTched Related family"/>
    <property type="match status" value="1"/>
</dbReference>
<dbReference type="OrthoDB" id="6510177at2759"/>
<dbReference type="STRING" id="31234.E3MAK7"/>
<keyword evidence="5 9" id="KW-1133">Transmembrane helix</keyword>
<feature type="transmembrane region" description="Helical" evidence="9">
    <location>
        <begin position="388"/>
        <end position="408"/>
    </location>
</feature>
<dbReference type="GO" id="GO:0030659">
    <property type="term" value="C:cytoplasmic vesicle membrane"/>
    <property type="evidence" value="ECO:0007669"/>
    <property type="project" value="TreeGrafter"/>
</dbReference>
<feature type="transmembrane region" description="Helical" evidence="9">
    <location>
        <begin position="579"/>
        <end position="600"/>
    </location>
</feature>
<dbReference type="InParanoid" id="E3MAK7"/>
<dbReference type="Gene3D" id="1.20.1640.10">
    <property type="entry name" value="Multidrug efflux transporter AcrB transmembrane domain"/>
    <property type="match status" value="2"/>
</dbReference>
<organism evidence="12">
    <name type="scientific">Caenorhabditis remanei</name>
    <name type="common">Caenorhabditis vulgaris</name>
    <dbReference type="NCBI Taxonomy" id="31234"/>
    <lineage>
        <taxon>Eukaryota</taxon>
        <taxon>Metazoa</taxon>
        <taxon>Ecdysozoa</taxon>
        <taxon>Nematoda</taxon>
        <taxon>Chromadorea</taxon>
        <taxon>Rhabditida</taxon>
        <taxon>Rhabditina</taxon>
        <taxon>Rhabditomorpha</taxon>
        <taxon>Rhabditoidea</taxon>
        <taxon>Rhabditidae</taxon>
        <taxon>Peloderinae</taxon>
        <taxon>Caenorhabditis</taxon>
    </lineage>
</organism>
<dbReference type="GO" id="GO:0006897">
    <property type="term" value="P:endocytosis"/>
    <property type="evidence" value="ECO:0007669"/>
    <property type="project" value="TreeGrafter"/>
</dbReference>
<dbReference type="HOGENOM" id="CLU_002359_2_1_1"/>
<evidence type="ECO:0000256" key="5">
    <source>
        <dbReference type="ARBA" id="ARBA00022989"/>
    </source>
</evidence>
<protein>
    <submittedName>
        <fullName evidence="11">CRE-PTR-5 protein</fullName>
    </submittedName>
</protein>
<keyword evidence="3" id="KW-1003">Cell membrane</keyword>
<feature type="transmembrane region" description="Helical" evidence="9">
    <location>
        <begin position="497"/>
        <end position="522"/>
    </location>
</feature>
<dbReference type="InterPro" id="IPR003392">
    <property type="entry name" value="PTHD_SSD"/>
</dbReference>
<keyword evidence="7" id="KW-0325">Glycoprotein</keyword>
<dbReference type="Pfam" id="PF02460">
    <property type="entry name" value="Patched"/>
    <property type="match status" value="2"/>
</dbReference>
<comment type="subcellular location">
    <subcellularLocation>
        <location evidence="1">Cell membrane</location>
        <topology evidence="1">Multi-pass membrane protein</topology>
    </subcellularLocation>
</comment>
<evidence type="ECO:0000313" key="11">
    <source>
        <dbReference type="EMBL" id="EFO97335.1"/>
    </source>
</evidence>
<evidence type="ECO:0000256" key="2">
    <source>
        <dbReference type="ARBA" id="ARBA00005585"/>
    </source>
</evidence>
<evidence type="ECO:0000256" key="7">
    <source>
        <dbReference type="ARBA" id="ARBA00023180"/>
    </source>
</evidence>
<dbReference type="GO" id="GO:0018996">
    <property type="term" value="P:molting cycle, collagen and cuticulin-based cuticle"/>
    <property type="evidence" value="ECO:0007669"/>
    <property type="project" value="EnsemblMetazoa"/>
</dbReference>
<proteinExistence type="inferred from homology"/>
<feature type="transmembrane region" description="Helical" evidence="9">
    <location>
        <begin position="357"/>
        <end position="381"/>
    </location>
</feature>
<dbReference type="EMBL" id="DS268432">
    <property type="protein sequence ID" value="EFO97335.1"/>
    <property type="molecule type" value="Genomic_DNA"/>
</dbReference>